<evidence type="ECO:0000313" key="2">
    <source>
        <dbReference type="EMBL" id="EFO81979.1"/>
    </source>
</evidence>
<organism evidence="2 3">
    <name type="scientific">Oscillochloris trichoides DG-6</name>
    <dbReference type="NCBI Taxonomy" id="765420"/>
    <lineage>
        <taxon>Bacteria</taxon>
        <taxon>Bacillati</taxon>
        <taxon>Chloroflexota</taxon>
        <taxon>Chloroflexia</taxon>
        <taxon>Chloroflexales</taxon>
        <taxon>Chloroflexineae</taxon>
        <taxon>Oscillochloridaceae</taxon>
        <taxon>Oscillochloris</taxon>
    </lineage>
</organism>
<dbReference type="EMBL" id="ADVR01000003">
    <property type="protein sequence ID" value="EFO81979.1"/>
    <property type="molecule type" value="Genomic_DNA"/>
</dbReference>
<sequence length="109" mass="12514">MEHNVRFTLPTRVYLTAEQRTKLDALLHQAEQNLDVLVTKLLEGYLDAQPMPPPEPAPANDELSSELANRQRELRKLRTKLNDPYNPPPDWLLTMVTDLEAEIARLEGK</sequence>
<dbReference type="STRING" id="765420.OSCT_0128"/>
<evidence type="ECO:0000313" key="3">
    <source>
        <dbReference type="Proteomes" id="UP000054010"/>
    </source>
</evidence>
<reference evidence="2 3" key="1">
    <citation type="journal article" date="2011" name="J. Bacteriol.">
        <title>Draft genome sequence of the anoxygenic filamentous phototrophic bacterium Oscillochloris trichoides subsp. DG-6.</title>
        <authorList>
            <person name="Kuznetsov B.B."/>
            <person name="Ivanovsky R.N."/>
            <person name="Keppen O.I."/>
            <person name="Sukhacheva M.V."/>
            <person name="Bumazhkin B.K."/>
            <person name="Patutina E.O."/>
            <person name="Beletsky A.V."/>
            <person name="Mardanov A.V."/>
            <person name="Baslerov R.V."/>
            <person name="Panteleeva A.N."/>
            <person name="Kolganova T.V."/>
            <person name="Ravin N.V."/>
            <person name="Skryabin K.G."/>
        </authorList>
    </citation>
    <scope>NUCLEOTIDE SEQUENCE [LARGE SCALE GENOMIC DNA]</scope>
    <source>
        <strain evidence="2 3">DG-6</strain>
    </source>
</reference>
<protein>
    <submittedName>
        <fullName evidence="2">Uncharacterized protein</fullName>
    </submittedName>
</protein>
<keyword evidence="3" id="KW-1185">Reference proteome</keyword>
<proteinExistence type="predicted"/>
<dbReference type="Proteomes" id="UP000054010">
    <property type="component" value="Unassembled WGS sequence"/>
</dbReference>
<dbReference type="OrthoDB" id="162406at2"/>
<comment type="caution">
    <text evidence="2">The sequence shown here is derived from an EMBL/GenBank/DDBJ whole genome shotgun (WGS) entry which is preliminary data.</text>
</comment>
<name>E1I9X7_9CHLR</name>
<gene>
    <name evidence="2" type="ORF">OSCT_0128</name>
</gene>
<dbReference type="eggNOG" id="ENOG502ZY2M">
    <property type="taxonomic scope" value="Bacteria"/>
</dbReference>
<dbReference type="HOGENOM" id="CLU_170234_0_0_0"/>
<accession>E1I9X7</accession>
<feature type="region of interest" description="Disordered" evidence="1">
    <location>
        <begin position="47"/>
        <end position="69"/>
    </location>
</feature>
<evidence type="ECO:0000256" key="1">
    <source>
        <dbReference type="SAM" id="MobiDB-lite"/>
    </source>
</evidence>
<dbReference type="AlphaFoldDB" id="E1I9X7"/>